<name>A0ABW4ZAE9_9BACT</name>
<dbReference type="Pfam" id="PF00754">
    <property type="entry name" value="F5_F8_type_C"/>
    <property type="match status" value="1"/>
</dbReference>
<feature type="signal peptide" evidence="1">
    <location>
        <begin position="1"/>
        <end position="17"/>
    </location>
</feature>
<evidence type="ECO:0000256" key="1">
    <source>
        <dbReference type="SAM" id="SignalP"/>
    </source>
</evidence>
<dbReference type="Gene3D" id="2.60.120.260">
    <property type="entry name" value="Galactose-binding domain-like"/>
    <property type="match status" value="1"/>
</dbReference>
<keyword evidence="4" id="KW-1185">Reference proteome</keyword>
<feature type="chain" id="PRO_5045694117" evidence="1">
    <location>
        <begin position="18"/>
        <end position="668"/>
    </location>
</feature>
<evidence type="ECO:0000259" key="2">
    <source>
        <dbReference type="Pfam" id="PF00754"/>
    </source>
</evidence>
<feature type="domain" description="F5/8 type C" evidence="2">
    <location>
        <begin position="567"/>
        <end position="648"/>
    </location>
</feature>
<reference evidence="4" key="1">
    <citation type="journal article" date="2019" name="Int. J. Syst. Evol. Microbiol.">
        <title>The Global Catalogue of Microorganisms (GCM) 10K type strain sequencing project: providing services to taxonomists for standard genome sequencing and annotation.</title>
        <authorList>
            <consortium name="The Broad Institute Genomics Platform"/>
            <consortium name="The Broad Institute Genome Sequencing Center for Infectious Disease"/>
            <person name="Wu L."/>
            <person name="Ma J."/>
        </authorList>
    </citation>
    <scope>NUCLEOTIDE SEQUENCE [LARGE SCALE GENOMIC DNA]</scope>
    <source>
        <strain evidence="4">CCUG 57942</strain>
    </source>
</reference>
<protein>
    <submittedName>
        <fullName evidence="3">Discoidin domain-containing protein</fullName>
    </submittedName>
</protein>
<dbReference type="Proteomes" id="UP001597389">
    <property type="component" value="Unassembled WGS sequence"/>
</dbReference>
<accession>A0ABW4ZAE9</accession>
<organism evidence="3 4">
    <name type="scientific">Rubritalea tangerina</name>
    <dbReference type="NCBI Taxonomy" id="430798"/>
    <lineage>
        <taxon>Bacteria</taxon>
        <taxon>Pseudomonadati</taxon>
        <taxon>Verrucomicrobiota</taxon>
        <taxon>Verrucomicrobiia</taxon>
        <taxon>Verrucomicrobiales</taxon>
        <taxon>Rubritaleaceae</taxon>
        <taxon>Rubritalea</taxon>
    </lineage>
</organism>
<proteinExistence type="predicted"/>
<dbReference type="InterPro" id="IPR000421">
    <property type="entry name" value="FA58C"/>
</dbReference>
<sequence length="668" mass="75243">MKHIISLLLCISTLCWAAQPSAEALLKQATIQLIDETQLSGPQATAFSEALSSSPAWQRELLDSGEIAQPSTVLKLLFEIWKGDPDLTKTSIDRAMATACALEAPRKNWDAQVAIQRYQYFSEKSKLGLLNSMYAELTPFQRRYLARGVQHGHLNHIESLEYQNLEVCLPSERYTGACWYARWILLNPFGDSIHGPMYYQPFRESYTSAAEMIRKVGGVCGSLSNFGAAAAIANGVPAATMGEPGHCAYTVMTKPHHWQPAYSLSWKRGLHSSYYGGSWGWHVFNNKGQENLKAAYKAADLRRLAQFQISKRQIPNAFQSLKDARKTNPFDWQNWLLTAEIYQQQNATKAQWKALHDEALKLLAPHSGEVAWHLFEKHIYPHIIDPAPNYLSQRKETLLAFQQAISGWGLARWNYAQALNQQLKLLSKDTQEQDKYVVRIFGIHAKDNIFTPVIFEEQLKRVDKDPERRQAFIASLGKGLSKSNNGDFSAVIDTMAKSVLPDAAKREDKATFQYIGKLTQKNYEKSKVEHERFPGILLSSGGTMQIDQPGNRWDNPARHWGVIENYGGSFHTGSNKPFVQVQLGNFGRLSGVVIITRNGHVGRLNGAILQTSSNGKDWTDVHTFKNVSQVNRIPLAEKKIDAGYVRVSHPNGQPLHFIKFLTYGKKQN</sequence>
<dbReference type="RefSeq" id="WP_377090958.1">
    <property type="nucleotide sequence ID" value="NZ_JBHSJL010000014.1"/>
</dbReference>
<gene>
    <name evidence="3" type="ORF">ACFSW8_06985</name>
</gene>
<comment type="caution">
    <text evidence="3">The sequence shown here is derived from an EMBL/GenBank/DDBJ whole genome shotgun (WGS) entry which is preliminary data.</text>
</comment>
<dbReference type="SUPFAM" id="SSF49785">
    <property type="entry name" value="Galactose-binding domain-like"/>
    <property type="match status" value="1"/>
</dbReference>
<keyword evidence="1" id="KW-0732">Signal</keyword>
<dbReference type="EMBL" id="JBHUJB010000031">
    <property type="protein sequence ID" value="MFD2158637.1"/>
    <property type="molecule type" value="Genomic_DNA"/>
</dbReference>
<evidence type="ECO:0000313" key="4">
    <source>
        <dbReference type="Proteomes" id="UP001597389"/>
    </source>
</evidence>
<evidence type="ECO:0000313" key="3">
    <source>
        <dbReference type="EMBL" id="MFD2158637.1"/>
    </source>
</evidence>
<dbReference type="InterPro" id="IPR008979">
    <property type="entry name" value="Galactose-bd-like_sf"/>
</dbReference>